<dbReference type="Proteomes" id="UP000479710">
    <property type="component" value="Unassembled WGS sequence"/>
</dbReference>
<feature type="compositionally biased region" description="Basic residues" evidence="1">
    <location>
        <begin position="1"/>
        <end position="10"/>
    </location>
</feature>
<name>A0A6G1CVL1_9ORYZ</name>
<evidence type="ECO:0008006" key="4">
    <source>
        <dbReference type="Google" id="ProtNLM"/>
    </source>
</evidence>
<dbReference type="EMBL" id="SPHZ02000008">
    <property type="protein sequence ID" value="KAF0903583.1"/>
    <property type="molecule type" value="Genomic_DNA"/>
</dbReference>
<protein>
    <recommendedName>
        <fullName evidence="4">DUF834 domain-containing protein</fullName>
    </recommendedName>
</protein>
<proteinExistence type="predicted"/>
<reference evidence="2 3" key="1">
    <citation type="submission" date="2019-11" db="EMBL/GenBank/DDBJ databases">
        <title>Whole genome sequence of Oryza granulata.</title>
        <authorList>
            <person name="Li W."/>
        </authorList>
    </citation>
    <scope>NUCLEOTIDE SEQUENCE [LARGE SCALE GENOMIC DNA]</scope>
    <source>
        <strain evidence="3">cv. Menghai</strain>
        <tissue evidence="2">Leaf</tissue>
    </source>
</reference>
<gene>
    <name evidence="2" type="ORF">E2562_027998</name>
</gene>
<feature type="compositionally biased region" description="Basic and acidic residues" evidence="1">
    <location>
        <begin position="152"/>
        <end position="169"/>
    </location>
</feature>
<evidence type="ECO:0000313" key="2">
    <source>
        <dbReference type="EMBL" id="KAF0903583.1"/>
    </source>
</evidence>
<evidence type="ECO:0000313" key="3">
    <source>
        <dbReference type="Proteomes" id="UP000479710"/>
    </source>
</evidence>
<sequence>MRPSLSRRGHTVGARWRGTRPADPTVCGQRRANSGEPRCSGTGNTLAEGGHCTEDEQWWPATGMPRRRREEGKELGHPWRDDGPVSFEAIPERRRGSRARKKGEGEADGLSFTGRRAAGDKSPKAVGGRRETRGGRWSWRRTTVTEPGGGGGERRQGWRPREGGELVVC</sequence>
<feature type="compositionally biased region" description="Low complexity" evidence="1">
    <location>
        <begin position="135"/>
        <end position="146"/>
    </location>
</feature>
<keyword evidence="3" id="KW-1185">Reference proteome</keyword>
<feature type="compositionally biased region" description="Basic and acidic residues" evidence="1">
    <location>
        <begin position="117"/>
        <end position="134"/>
    </location>
</feature>
<evidence type="ECO:0000256" key="1">
    <source>
        <dbReference type="SAM" id="MobiDB-lite"/>
    </source>
</evidence>
<feature type="region of interest" description="Disordered" evidence="1">
    <location>
        <begin position="1"/>
        <end position="169"/>
    </location>
</feature>
<dbReference type="AlphaFoldDB" id="A0A6G1CVL1"/>
<accession>A0A6G1CVL1</accession>
<organism evidence="2 3">
    <name type="scientific">Oryza meyeriana var. granulata</name>
    <dbReference type="NCBI Taxonomy" id="110450"/>
    <lineage>
        <taxon>Eukaryota</taxon>
        <taxon>Viridiplantae</taxon>
        <taxon>Streptophyta</taxon>
        <taxon>Embryophyta</taxon>
        <taxon>Tracheophyta</taxon>
        <taxon>Spermatophyta</taxon>
        <taxon>Magnoliopsida</taxon>
        <taxon>Liliopsida</taxon>
        <taxon>Poales</taxon>
        <taxon>Poaceae</taxon>
        <taxon>BOP clade</taxon>
        <taxon>Oryzoideae</taxon>
        <taxon>Oryzeae</taxon>
        <taxon>Oryzinae</taxon>
        <taxon>Oryza</taxon>
        <taxon>Oryza meyeriana</taxon>
    </lineage>
</organism>
<feature type="compositionally biased region" description="Basic and acidic residues" evidence="1">
    <location>
        <begin position="68"/>
        <end position="83"/>
    </location>
</feature>
<comment type="caution">
    <text evidence="2">The sequence shown here is derived from an EMBL/GenBank/DDBJ whole genome shotgun (WGS) entry which is preliminary data.</text>
</comment>